<keyword evidence="10" id="KW-1003">Cell membrane</keyword>
<feature type="transmembrane region" description="Helical" evidence="10">
    <location>
        <begin position="68"/>
        <end position="88"/>
    </location>
</feature>
<dbReference type="HAMAP" id="MF_00462">
    <property type="entry name" value="RsxD_RnfD"/>
    <property type="match status" value="1"/>
</dbReference>
<keyword evidence="6 10" id="KW-1278">Translocase</keyword>
<keyword evidence="3 10" id="KW-0285">Flavoprotein</keyword>
<protein>
    <recommendedName>
        <fullName evidence="10">Ion-translocating oxidoreductase complex subunit D</fullName>
        <ecNumber evidence="10">7.-.-.-</ecNumber>
    </recommendedName>
    <alternativeName>
        <fullName evidence="10">Rnf electron transport complex subunit D</fullName>
    </alternativeName>
</protein>
<dbReference type="EC" id="7.-.-.-" evidence="10"/>
<keyword evidence="5 10" id="KW-0812">Transmembrane</keyword>
<feature type="transmembrane region" description="Helical" evidence="10">
    <location>
        <begin position="37"/>
        <end position="61"/>
    </location>
</feature>
<dbReference type="GO" id="GO:0005886">
    <property type="term" value="C:plasma membrane"/>
    <property type="evidence" value="ECO:0007669"/>
    <property type="project" value="UniProtKB-SubCell"/>
</dbReference>
<dbReference type="GO" id="GO:0055085">
    <property type="term" value="P:transmembrane transport"/>
    <property type="evidence" value="ECO:0007669"/>
    <property type="project" value="InterPro"/>
</dbReference>
<dbReference type="Pfam" id="PF03116">
    <property type="entry name" value="NQR2_RnfD_RnfE"/>
    <property type="match status" value="1"/>
</dbReference>
<feature type="transmembrane region" description="Helical" evidence="10">
    <location>
        <begin position="124"/>
        <end position="142"/>
    </location>
</feature>
<evidence type="ECO:0000256" key="8">
    <source>
        <dbReference type="ARBA" id="ARBA00022989"/>
    </source>
</evidence>
<comment type="similarity">
    <text evidence="10">Belongs to the NqrB/RnfD family.</text>
</comment>
<dbReference type="AlphaFoldDB" id="A0A3N4W2Z0"/>
<evidence type="ECO:0000256" key="7">
    <source>
        <dbReference type="ARBA" id="ARBA00022982"/>
    </source>
</evidence>
<name>A0A3N4W2Z0_9PAST</name>
<comment type="subunit">
    <text evidence="10">The complex is composed of six subunits: RnfA, RnfB, RnfC, RnfD, RnfE and RnfG.</text>
</comment>
<dbReference type="GO" id="GO:0022900">
    <property type="term" value="P:electron transport chain"/>
    <property type="evidence" value="ECO:0007669"/>
    <property type="project" value="UniProtKB-UniRule"/>
</dbReference>
<feature type="transmembrane region" description="Helical" evidence="10">
    <location>
        <begin position="12"/>
        <end position="31"/>
    </location>
</feature>
<dbReference type="OrthoDB" id="9776359at2"/>
<evidence type="ECO:0000313" key="12">
    <source>
        <dbReference type="Proteomes" id="UP000281691"/>
    </source>
</evidence>
<dbReference type="InterPro" id="IPR011303">
    <property type="entry name" value="RnfD_bac"/>
</dbReference>
<dbReference type="InterPro" id="IPR004338">
    <property type="entry name" value="NqrB/RnfD"/>
</dbReference>
<evidence type="ECO:0000256" key="6">
    <source>
        <dbReference type="ARBA" id="ARBA00022967"/>
    </source>
</evidence>
<dbReference type="PANTHER" id="PTHR30578:SF0">
    <property type="entry name" value="ION-TRANSLOCATING OXIDOREDUCTASE COMPLEX SUBUNIT D"/>
    <property type="match status" value="1"/>
</dbReference>
<keyword evidence="4 10" id="KW-0288">FMN</keyword>
<evidence type="ECO:0000256" key="4">
    <source>
        <dbReference type="ARBA" id="ARBA00022643"/>
    </source>
</evidence>
<feature type="modified residue" description="FMN phosphoryl threonine" evidence="10">
    <location>
        <position position="186"/>
    </location>
</feature>
<dbReference type="NCBIfam" id="NF002011">
    <property type="entry name" value="PRK00816.1"/>
    <property type="match status" value="1"/>
</dbReference>
<dbReference type="PANTHER" id="PTHR30578">
    <property type="entry name" value="ELECTRON TRANSPORT COMPLEX PROTEIN RNFD"/>
    <property type="match status" value="1"/>
</dbReference>
<comment type="caution">
    <text evidence="11">The sequence shown here is derived from an EMBL/GenBank/DDBJ whole genome shotgun (WGS) entry which is preliminary data.</text>
</comment>
<evidence type="ECO:0000256" key="5">
    <source>
        <dbReference type="ARBA" id="ARBA00022692"/>
    </source>
</evidence>
<keyword evidence="8 10" id="KW-1133">Transmembrane helix</keyword>
<keyword evidence="2 10" id="KW-0597">Phosphoprotein</keyword>
<proteinExistence type="inferred from homology"/>
<evidence type="ECO:0000256" key="1">
    <source>
        <dbReference type="ARBA" id="ARBA00022448"/>
    </source>
</evidence>
<keyword evidence="7 10" id="KW-0249">Electron transport</keyword>
<evidence type="ECO:0000256" key="2">
    <source>
        <dbReference type="ARBA" id="ARBA00022553"/>
    </source>
</evidence>
<feature type="transmembrane region" description="Helical" evidence="10">
    <location>
        <begin position="215"/>
        <end position="236"/>
    </location>
</feature>
<comment type="cofactor">
    <cofactor evidence="10">
        <name>FMN</name>
        <dbReference type="ChEBI" id="CHEBI:58210"/>
    </cofactor>
</comment>
<keyword evidence="10" id="KW-0997">Cell inner membrane</keyword>
<dbReference type="Proteomes" id="UP000281691">
    <property type="component" value="Unassembled WGS sequence"/>
</dbReference>
<evidence type="ECO:0000313" key="11">
    <source>
        <dbReference type="EMBL" id="RPE83817.1"/>
    </source>
</evidence>
<evidence type="ECO:0000256" key="10">
    <source>
        <dbReference type="HAMAP-Rule" id="MF_00462"/>
    </source>
</evidence>
<keyword evidence="9 10" id="KW-0472">Membrane</keyword>
<feature type="transmembrane region" description="Helical" evidence="10">
    <location>
        <begin position="248"/>
        <end position="267"/>
    </location>
</feature>
<sequence>MFKMISSPHTHSSNLTANFMLWVIAAMLPALGMMCYFFGYGVLIQIALAVSLAIVIELLVAKLRNKHILFYVEDLSGILTALILAMAIPPYAPYWLILIGIAVSLLLAKHVYGGLGQNLFNPAMIGYAFLLVSFPLQMTSWLPPLDLLSEPPTLGDSFSLIFSGITSDGFSIHQLINSADGITQATVLDGAKTTLSKITDLNKLETLSAQLSDQVLFGGWGQINLAFLAGGLVLIYKRIIHWQIPFSILVVFAILSGMTDLLTYCAWSMPHHLLSGAMMFGAFFIATDPVSASITPKGKLIFGGLVGLLIYLIRYYGNYPDGIAFAVLLANICVPLIDHYTQPRLYGTKSKRK</sequence>
<evidence type="ECO:0000256" key="3">
    <source>
        <dbReference type="ARBA" id="ARBA00022630"/>
    </source>
</evidence>
<accession>A0A3N4W2Z0</accession>
<reference evidence="11 12" key="1">
    <citation type="submission" date="2018-11" db="EMBL/GenBank/DDBJ databases">
        <title>Genomic Encyclopedia of Type Strains, Phase IV (KMG-IV): sequencing the most valuable type-strain genomes for metagenomic binning, comparative biology and taxonomic classification.</title>
        <authorList>
            <person name="Goeker M."/>
        </authorList>
    </citation>
    <scope>NUCLEOTIDE SEQUENCE [LARGE SCALE GENOMIC DNA]</scope>
    <source>
        <strain evidence="11 12">DSM 27238</strain>
    </source>
</reference>
<keyword evidence="1 10" id="KW-0813">Transport</keyword>
<dbReference type="EMBL" id="RKQP01000002">
    <property type="protein sequence ID" value="RPE83817.1"/>
    <property type="molecule type" value="Genomic_DNA"/>
</dbReference>
<comment type="function">
    <text evidence="10">Part of a membrane-bound complex that couples electron transfer with translocation of ions across the membrane.</text>
</comment>
<feature type="transmembrane region" description="Helical" evidence="10">
    <location>
        <begin position="94"/>
        <end position="112"/>
    </location>
</feature>
<dbReference type="RefSeq" id="WP_124211188.1">
    <property type="nucleotide sequence ID" value="NZ_RKQP01000002.1"/>
</dbReference>
<feature type="transmembrane region" description="Helical" evidence="10">
    <location>
        <begin position="300"/>
        <end position="317"/>
    </location>
</feature>
<evidence type="ECO:0000256" key="9">
    <source>
        <dbReference type="ARBA" id="ARBA00023136"/>
    </source>
</evidence>
<keyword evidence="12" id="KW-1185">Reference proteome</keyword>
<dbReference type="NCBIfam" id="TIGR01946">
    <property type="entry name" value="rnfD"/>
    <property type="match status" value="1"/>
</dbReference>
<gene>
    <name evidence="10" type="primary">rnfD</name>
    <name evidence="11" type="ORF">EDC46_1020</name>
</gene>
<comment type="subcellular location">
    <subcellularLocation>
        <location evidence="10">Cell inner membrane</location>
        <topology evidence="10">Multi-pass membrane protein</topology>
    </subcellularLocation>
</comment>
<organism evidence="11 12">
    <name type="scientific">Vespertiliibacter pulmonis</name>
    <dbReference type="NCBI Taxonomy" id="1443036"/>
    <lineage>
        <taxon>Bacteria</taxon>
        <taxon>Pseudomonadati</taxon>
        <taxon>Pseudomonadota</taxon>
        <taxon>Gammaproteobacteria</taxon>
        <taxon>Pasteurellales</taxon>
        <taxon>Pasteurellaceae</taxon>
        <taxon>Vespertiliibacter</taxon>
    </lineage>
</organism>